<keyword evidence="3" id="KW-1185">Reference proteome</keyword>
<dbReference type="AlphaFoldDB" id="N1WY21"/>
<accession>N1WY21</accession>
<evidence type="ECO:0000313" key="3">
    <source>
        <dbReference type="Proteomes" id="UP000012317"/>
    </source>
</evidence>
<dbReference type="STRING" id="1189619.pgond44_09481"/>
<keyword evidence="1" id="KW-0732">Signal</keyword>
<comment type="caution">
    <text evidence="2">The sequence shown here is derived from an EMBL/GenBank/DDBJ whole genome shotgun (WGS) entry which is preliminary data.</text>
</comment>
<gene>
    <name evidence="2" type="ORF">pgond44_09481</name>
</gene>
<feature type="chain" id="PRO_5004113666" evidence="1">
    <location>
        <begin position="18"/>
        <end position="231"/>
    </location>
</feature>
<dbReference type="RefSeq" id="WP_003440670.1">
    <property type="nucleotide sequence ID" value="NZ_APLF01000009.1"/>
</dbReference>
<sequence length="231" mass="25486">MKSLLSFLIFFSSISNAIAQQKNFIDQPYIEVKGSADTLVSPDRIYLDILISEEDTNGRTSLEKLEQKMISELEKLSIDIEKQLFIADAGSNFKSYFLSGQKILKNKSYSLLVYKASTLGKVLNALQDIEISNINLGKTEHSQINLIQSQMKAKAVTNAKEAAGAMSKAIGQDIGKAIYISETNSYAYALQGKASGVQIRGASSKNETYSPNLSFDQMEVKSEVLVRFSLN</sequence>
<reference evidence="2 3" key="1">
    <citation type="journal article" date="2014" name="Genome Biol. Evol.">
        <title>Extensive gene acquisition in the extremely psychrophilic bacterial species Psychroflexus torquis and the link to sea-ice ecosystem specialism.</title>
        <authorList>
            <person name="Feng S."/>
            <person name="Powell S.M."/>
            <person name="Wilson R."/>
            <person name="Bowman J.P."/>
        </authorList>
    </citation>
    <scope>NUCLEOTIDE SEQUENCE [LARGE SCALE GENOMIC DNA]</scope>
    <source>
        <strain evidence="2 3">ACAM 44</strain>
    </source>
</reference>
<dbReference type="EMBL" id="APLF01000009">
    <property type="protein sequence ID" value="EMY80783.1"/>
    <property type="molecule type" value="Genomic_DNA"/>
</dbReference>
<evidence type="ECO:0000313" key="2">
    <source>
        <dbReference type="EMBL" id="EMY80783.1"/>
    </source>
</evidence>
<proteinExistence type="predicted"/>
<dbReference type="Pfam" id="PF04402">
    <property type="entry name" value="SIMPL"/>
    <property type="match status" value="1"/>
</dbReference>
<dbReference type="InterPro" id="IPR007497">
    <property type="entry name" value="SIMPL/DUF541"/>
</dbReference>
<dbReference type="eggNOG" id="COG2968">
    <property type="taxonomic scope" value="Bacteria"/>
</dbReference>
<organism evidence="2 3">
    <name type="scientific">Psychroflexus gondwanensis ACAM 44</name>
    <dbReference type="NCBI Taxonomy" id="1189619"/>
    <lineage>
        <taxon>Bacteria</taxon>
        <taxon>Pseudomonadati</taxon>
        <taxon>Bacteroidota</taxon>
        <taxon>Flavobacteriia</taxon>
        <taxon>Flavobacteriales</taxon>
        <taxon>Flavobacteriaceae</taxon>
        <taxon>Psychroflexus</taxon>
    </lineage>
</organism>
<name>N1WY21_9FLAO</name>
<dbReference type="Gene3D" id="3.30.110.170">
    <property type="entry name" value="Protein of unknown function (DUF541), domain 1"/>
    <property type="match status" value="1"/>
</dbReference>
<dbReference type="Proteomes" id="UP000012317">
    <property type="component" value="Unassembled WGS sequence"/>
</dbReference>
<feature type="signal peptide" evidence="1">
    <location>
        <begin position="1"/>
        <end position="17"/>
    </location>
</feature>
<evidence type="ECO:0000256" key="1">
    <source>
        <dbReference type="SAM" id="SignalP"/>
    </source>
</evidence>
<protein>
    <submittedName>
        <fullName evidence="2">SIMPL superfamily protein</fullName>
    </submittedName>
</protein>